<dbReference type="Gene3D" id="1.10.10.10">
    <property type="entry name" value="Winged helix-like DNA-binding domain superfamily/Winged helix DNA-binding domain"/>
    <property type="match status" value="1"/>
</dbReference>
<dbReference type="InterPro" id="IPR013324">
    <property type="entry name" value="RNA_pol_sigma_r3/r4-like"/>
</dbReference>
<comment type="caution">
    <text evidence="2">The sequence shown here is derived from an EMBL/GenBank/DDBJ whole genome shotgun (WGS) entry which is preliminary data.</text>
</comment>
<feature type="domain" description="RNA polymerase sigma factor 70 region 4 type 2" evidence="1">
    <location>
        <begin position="5"/>
        <end position="53"/>
    </location>
</feature>
<organism evidence="2 3">
    <name type="scientific">Sphingobium baderi LL03</name>
    <dbReference type="NCBI Taxonomy" id="1114964"/>
    <lineage>
        <taxon>Bacteria</taxon>
        <taxon>Pseudomonadati</taxon>
        <taxon>Pseudomonadota</taxon>
        <taxon>Alphaproteobacteria</taxon>
        <taxon>Sphingomonadales</taxon>
        <taxon>Sphingomonadaceae</taxon>
        <taxon>Sphingobium</taxon>
    </lineage>
</organism>
<dbReference type="Pfam" id="PF08281">
    <property type="entry name" value="Sigma70_r4_2"/>
    <property type="match status" value="1"/>
</dbReference>
<keyword evidence="3" id="KW-1185">Reference proteome</keyword>
<accession>T0I8B1</accession>
<gene>
    <name evidence="2" type="ORF">L485_01940</name>
</gene>
<proteinExistence type="predicted"/>
<dbReference type="GO" id="GO:0006352">
    <property type="term" value="P:DNA-templated transcription initiation"/>
    <property type="evidence" value="ECO:0007669"/>
    <property type="project" value="InterPro"/>
</dbReference>
<dbReference type="InterPro" id="IPR013249">
    <property type="entry name" value="RNA_pol_sigma70_r4_t2"/>
</dbReference>
<dbReference type="GO" id="GO:0003677">
    <property type="term" value="F:DNA binding"/>
    <property type="evidence" value="ECO:0007669"/>
    <property type="project" value="InterPro"/>
</dbReference>
<name>T0I8B1_9SPHN</name>
<dbReference type="EMBL" id="ATIB01000021">
    <property type="protein sequence ID" value="EQB05834.1"/>
    <property type="molecule type" value="Genomic_DNA"/>
</dbReference>
<dbReference type="AlphaFoldDB" id="T0I8B1"/>
<dbReference type="eggNOG" id="COG1595">
    <property type="taxonomic scope" value="Bacteria"/>
</dbReference>
<evidence type="ECO:0000313" key="3">
    <source>
        <dbReference type="Proteomes" id="UP000015524"/>
    </source>
</evidence>
<evidence type="ECO:0000313" key="2">
    <source>
        <dbReference type="EMBL" id="EQB05834.1"/>
    </source>
</evidence>
<protein>
    <recommendedName>
        <fullName evidence="1">RNA polymerase sigma factor 70 region 4 type 2 domain-containing protein</fullName>
    </recommendedName>
</protein>
<evidence type="ECO:0000259" key="1">
    <source>
        <dbReference type="Pfam" id="PF08281"/>
    </source>
</evidence>
<dbReference type="SUPFAM" id="SSF88659">
    <property type="entry name" value="Sigma3 and sigma4 domains of RNA polymerase sigma factors"/>
    <property type="match status" value="1"/>
</dbReference>
<dbReference type="GO" id="GO:0016987">
    <property type="term" value="F:sigma factor activity"/>
    <property type="evidence" value="ECO:0007669"/>
    <property type="project" value="InterPro"/>
</dbReference>
<dbReference type="InterPro" id="IPR036388">
    <property type="entry name" value="WH-like_DNA-bd_sf"/>
</dbReference>
<dbReference type="PATRIC" id="fig|1114964.3.peg.356"/>
<sequence>MAHWRAILLQLKPRTLEIFLLIAVDRFNSKQAASRLGVPAFWVRRHLLKAIEHIDQNPYVA</sequence>
<reference evidence="2 3" key="1">
    <citation type="journal article" date="2013" name="Genome Announc.">
        <title>Draft Genome Sequence of a Hexachlorocyclohexane-Degrading Bacterium, Sphingobium baderi Strain LL03T.</title>
        <authorList>
            <person name="Kaur J."/>
            <person name="Verma H."/>
            <person name="Tripathi C."/>
            <person name="Khurana J.P."/>
            <person name="Lal R."/>
        </authorList>
    </citation>
    <scope>NUCLEOTIDE SEQUENCE [LARGE SCALE GENOMIC DNA]</scope>
    <source>
        <strain evidence="2 3">LL03</strain>
    </source>
</reference>
<dbReference type="Proteomes" id="UP000015524">
    <property type="component" value="Unassembled WGS sequence"/>
</dbReference>